<dbReference type="InterPro" id="IPR051686">
    <property type="entry name" value="Lipoprotein_DolP"/>
</dbReference>
<dbReference type="PROSITE" id="PS50914">
    <property type="entry name" value="BON"/>
    <property type="match status" value="1"/>
</dbReference>
<gene>
    <name evidence="3" type="ORF">JKG68_10405</name>
</gene>
<dbReference type="Proteomes" id="UP000605848">
    <property type="component" value="Unassembled WGS sequence"/>
</dbReference>
<feature type="region of interest" description="Disordered" evidence="1">
    <location>
        <begin position="85"/>
        <end position="117"/>
    </location>
</feature>
<feature type="compositionally biased region" description="Basic and acidic residues" evidence="1">
    <location>
        <begin position="1"/>
        <end position="27"/>
    </location>
</feature>
<feature type="region of interest" description="Disordered" evidence="1">
    <location>
        <begin position="189"/>
        <end position="228"/>
    </location>
</feature>
<dbReference type="SMART" id="SM00749">
    <property type="entry name" value="BON"/>
    <property type="match status" value="1"/>
</dbReference>
<dbReference type="AlphaFoldDB" id="A0A936Z816"/>
<evidence type="ECO:0000256" key="1">
    <source>
        <dbReference type="SAM" id="MobiDB-lite"/>
    </source>
</evidence>
<dbReference type="EMBL" id="JAEQMY010000011">
    <property type="protein sequence ID" value="MBL0404381.1"/>
    <property type="molecule type" value="Genomic_DNA"/>
</dbReference>
<sequence length="228" mass="24815">MANDRHRYDQDRNQDFDRRDREDDGYIARRGFGNRSAGYDRGSGSDRRNAPGHDRSGSESFGRGSRDYNEDRGFLERAGDELRSWFGDDETEDRHGGGMRGTGGHRGRGPKGYQRSDARILEDVNERLTEDPHIDASEIEVTVSDREVTLTGTVNSRFEKRHAEDLAESVSGVAHVQNNLRIQQYADAGMGGSMLSGAGAAGAGSTGTPQVGAGPTATPRRRGGSNQG</sequence>
<protein>
    <submittedName>
        <fullName evidence="3">BON domain-containing protein</fullName>
    </submittedName>
</protein>
<feature type="compositionally biased region" description="Basic and acidic residues" evidence="1">
    <location>
        <begin position="64"/>
        <end position="73"/>
    </location>
</feature>
<dbReference type="InterPro" id="IPR047800">
    <property type="entry name" value="SWFGD_dom"/>
</dbReference>
<evidence type="ECO:0000259" key="2">
    <source>
        <dbReference type="PROSITE" id="PS50914"/>
    </source>
</evidence>
<feature type="domain" description="BON" evidence="2">
    <location>
        <begin position="116"/>
        <end position="184"/>
    </location>
</feature>
<dbReference type="InterPro" id="IPR007055">
    <property type="entry name" value="BON_dom"/>
</dbReference>
<evidence type="ECO:0000313" key="3">
    <source>
        <dbReference type="EMBL" id="MBL0404381.1"/>
    </source>
</evidence>
<keyword evidence="4" id="KW-1185">Reference proteome</keyword>
<dbReference type="PANTHER" id="PTHR34606:SF15">
    <property type="entry name" value="BON DOMAIN-CONTAINING PROTEIN"/>
    <property type="match status" value="1"/>
</dbReference>
<proteinExistence type="predicted"/>
<name>A0A936Z816_9HYPH</name>
<dbReference type="InterPro" id="IPR014004">
    <property type="entry name" value="Transpt-assoc_nodulatn_dom_bac"/>
</dbReference>
<feature type="region of interest" description="Disordered" evidence="1">
    <location>
        <begin position="1"/>
        <end position="73"/>
    </location>
</feature>
<dbReference type="Gene3D" id="3.30.1340.30">
    <property type="match status" value="1"/>
</dbReference>
<feature type="compositionally biased region" description="Basic residues" evidence="1">
    <location>
        <begin position="219"/>
        <end position="228"/>
    </location>
</feature>
<organism evidence="3 4">
    <name type="scientific">Microvirga aerilata</name>
    <dbReference type="NCBI Taxonomy" id="670292"/>
    <lineage>
        <taxon>Bacteria</taxon>
        <taxon>Pseudomonadati</taxon>
        <taxon>Pseudomonadota</taxon>
        <taxon>Alphaproteobacteria</taxon>
        <taxon>Hyphomicrobiales</taxon>
        <taxon>Methylobacteriaceae</taxon>
        <taxon>Microvirga</taxon>
    </lineage>
</organism>
<evidence type="ECO:0000313" key="4">
    <source>
        <dbReference type="Proteomes" id="UP000605848"/>
    </source>
</evidence>
<feature type="compositionally biased region" description="Gly residues" evidence="1">
    <location>
        <begin position="189"/>
        <end position="205"/>
    </location>
</feature>
<feature type="compositionally biased region" description="Basic and acidic residues" evidence="1">
    <location>
        <begin position="43"/>
        <end position="57"/>
    </location>
</feature>
<dbReference type="NCBIfam" id="NF033157">
    <property type="entry name" value="SWFGD_domain"/>
    <property type="match status" value="1"/>
</dbReference>
<dbReference type="PANTHER" id="PTHR34606">
    <property type="entry name" value="BON DOMAIN-CONTAINING PROTEIN"/>
    <property type="match status" value="1"/>
</dbReference>
<comment type="caution">
    <text evidence="3">The sequence shown here is derived from an EMBL/GenBank/DDBJ whole genome shotgun (WGS) entry which is preliminary data.</text>
</comment>
<accession>A0A936Z816</accession>
<dbReference type="Pfam" id="PF04972">
    <property type="entry name" value="BON"/>
    <property type="match status" value="1"/>
</dbReference>
<reference evidence="3" key="1">
    <citation type="submission" date="2021-01" db="EMBL/GenBank/DDBJ databases">
        <title>Microvirga sp.</title>
        <authorList>
            <person name="Kim M.K."/>
        </authorList>
    </citation>
    <scope>NUCLEOTIDE SEQUENCE</scope>
    <source>
        <strain evidence="3">5420S-16</strain>
    </source>
</reference>
<dbReference type="RefSeq" id="WP_202058999.1">
    <property type="nucleotide sequence ID" value="NZ_JAEQMY010000011.1"/>
</dbReference>